<proteinExistence type="inferred from homology"/>
<dbReference type="Gene3D" id="2.60.40.2970">
    <property type="match status" value="1"/>
</dbReference>
<dbReference type="GO" id="GO:0004222">
    <property type="term" value="F:metalloendopeptidase activity"/>
    <property type="evidence" value="ECO:0007669"/>
    <property type="project" value="InterPro"/>
</dbReference>
<feature type="signal peptide" evidence="14">
    <location>
        <begin position="1"/>
        <end position="21"/>
    </location>
</feature>
<dbReference type="Pfam" id="PF02102">
    <property type="entry name" value="Peptidase_M35"/>
    <property type="match status" value="1"/>
</dbReference>
<comment type="similarity">
    <text evidence="2 14">Belongs to the peptidase M35 family.</text>
</comment>
<dbReference type="OrthoDB" id="412874at2759"/>
<organism evidence="15 16">
    <name type="scientific">Pterulicium gracile</name>
    <dbReference type="NCBI Taxonomy" id="1884261"/>
    <lineage>
        <taxon>Eukaryota</taxon>
        <taxon>Fungi</taxon>
        <taxon>Dikarya</taxon>
        <taxon>Basidiomycota</taxon>
        <taxon>Agaricomycotina</taxon>
        <taxon>Agaricomycetes</taxon>
        <taxon>Agaricomycetidae</taxon>
        <taxon>Agaricales</taxon>
        <taxon>Pleurotineae</taxon>
        <taxon>Pterulaceae</taxon>
        <taxon>Pterulicium</taxon>
    </lineage>
</organism>
<dbReference type="STRING" id="1884261.A0A5C3QAA7"/>
<evidence type="ECO:0000256" key="5">
    <source>
        <dbReference type="ARBA" id="ARBA00022723"/>
    </source>
</evidence>
<evidence type="ECO:0000256" key="13">
    <source>
        <dbReference type="PIRSR" id="PIRSR601384-3"/>
    </source>
</evidence>
<dbReference type="SUPFAM" id="SSF55486">
    <property type="entry name" value="Metalloproteases ('zincins'), catalytic domain"/>
    <property type="match status" value="1"/>
</dbReference>
<comment type="function">
    <text evidence="14">Secreted metalloproteinase that allows assimilation of proteinaceous substrates. Shows high activities on basic nuclear substrates such as histone and protamine.</text>
</comment>
<feature type="binding site" evidence="12">
    <location>
        <position position="330"/>
    </location>
    <ligand>
        <name>Zn(2+)</name>
        <dbReference type="ChEBI" id="CHEBI:29105"/>
        <note>catalytic</note>
    </ligand>
</feature>
<dbReference type="Proteomes" id="UP000305067">
    <property type="component" value="Unassembled WGS sequence"/>
</dbReference>
<dbReference type="GO" id="GO:0006508">
    <property type="term" value="P:proteolysis"/>
    <property type="evidence" value="ECO:0007669"/>
    <property type="project" value="UniProtKB-KW"/>
</dbReference>
<evidence type="ECO:0000256" key="12">
    <source>
        <dbReference type="PIRSR" id="PIRSR601384-2"/>
    </source>
</evidence>
<name>A0A5C3QAA7_9AGAR</name>
<evidence type="ECO:0000256" key="14">
    <source>
        <dbReference type="RuleBase" id="RU361126"/>
    </source>
</evidence>
<dbReference type="EMBL" id="ML178842">
    <property type="protein sequence ID" value="TFK98117.1"/>
    <property type="molecule type" value="Genomic_DNA"/>
</dbReference>
<dbReference type="InterPro" id="IPR050414">
    <property type="entry name" value="Fungal_M35_metalloproteases"/>
</dbReference>
<comment type="subcellular location">
    <subcellularLocation>
        <location evidence="14">Secreted</location>
    </subcellularLocation>
</comment>
<feature type="binding site" evidence="12">
    <location>
        <position position="341"/>
    </location>
    <ligand>
        <name>Zn(2+)</name>
        <dbReference type="ChEBI" id="CHEBI:29105"/>
        <note>catalytic</note>
    </ligand>
</feature>
<gene>
    <name evidence="15" type="ORF">BDV98DRAFT_553290</name>
</gene>
<dbReference type="Gene3D" id="3.40.390.10">
    <property type="entry name" value="Collagenase (Catalytic Domain)"/>
    <property type="match status" value="1"/>
</dbReference>
<dbReference type="PANTHER" id="PTHR37016:SF3">
    <property type="entry name" value="NEUTRAL PROTEASE 2-RELATED"/>
    <property type="match status" value="1"/>
</dbReference>
<reference evidence="15 16" key="1">
    <citation type="journal article" date="2019" name="Nat. Ecol. Evol.">
        <title>Megaphylogeny resolves global patterns of mushroom evolution.</title>
        <authorList>
            <person name="Varga T."/>
            <person name="Krizsan K."/>
            <person name="Foldi C."/>
            <person name="Dima B."/>
            <person name="Sanchez-Garcia M."/>
            <person name="Sanchez-Ramirez S."/>
            <person name="Szollosi G.J."/>
            <person name="Szarkandi J.G."/>
            <person name="Papp V."/>
            <person name="Albert L."/>
            <person name="Andreopoulos W."/>
            <person name="Angelini C."/>
            <person name="Antonin V."/>
            <person name="Barry K.W."/>
            <person name="Bougher N.L."/>
            <person name="Buchanan P."/>
            <person name="Buyck B."/>
            <person name="Bense V."/>
            <person name="Catcheside P."/>
            <person name="Chovatia M."/>
            <person name="Cooper J."/>
            <person name="Damon W."/>
            <person name="Desjardin D."/>
            <person name="Finy P."/>
            <person name="Geml J."/>
            <person name="Haridas S."/>
            <person name="Hughes K."/>
            <person name="Justo A."/>
            <person name="Karasinski D."/>
            <person name="Kautmanova I."/>
            <person name="Kiss B."/>
            <person name="Kocsube S."/>
            <person name="Kotiranta H."/>
            <person name="LaButti K.M."/>
            <person name="Lechner B.E."/>
            <person name="Liimatainen K."/>
            <person name="Lipzen A."/>
            <person name="Lukacs Z."/>
            <person name="Mihaltcheva S."/>
            <person name="Morgado L.N."/>
            <person name="Niskanen T."/>
            <person name="Noordeloos M.E."/>
            <person name="Ohm R.A."/>
            <person name="Ortiz-Santana B."/>
            <person name="Ovrebo C."/>
            <person name="Racz N."/>
            <person name="Riley R."/>
            <person name="Savchenko A."/>
            <person name="Shiryaev A."/>
            <person name="Soop K."/>
            <person name="Spirin V."/>
            <person name="Szebenyi C."/>
            <person name="Tomsovsky M."/>
            <person name="Tulloss R.E."/>
            <person name="Uehling J."/>
            <person name="Grigoriev I.V."/>
            <person name="Vagvolgyi C."/>
            <person name="Papp T."/>
            <person name="Martin F.M."/>
            <person name="Miettinen O."/>
            <person name="Hibbett D.S."/>
            <person name="Nagy L.G."/>
        </authorList>
    </citation>
    <scope>NUCLEOTIDE SEQUENCE [LARGE SCALE GENOMIC DNA]</scope>
    <source>
        <strain evidence="15 16">CBS 309.79</strain>
    </source>
</reference>
<evidence type="ECO:0000256" key="11">
    <source>
        <dbReference type="PIRSR" id="PIRSR601384-1"/>
    </source>
</evidence>
<keyword evidence="7 14" id="KW-0378">Hydrolase</keyword>
<evidence type="ECO:0000313" key="15">
    <source>
        <dbReference type="EMBL" id="TFK98117.1"/>
    </source>
</evidence>
<evidence type="ECO:0000256" key="3">
    <source>
        <dbReference type="ARBA" id="ARBA00022670"/>
    </source>
</evidence>
<evidence type="ECO:0000313" key="16">
    <source>
        <dbReference type="Proteomes" id="UP000305067"/>
    </source>
</evidence>
<dbReference type="AlphaFoldDB" id="A0A5C3QAA7"/>
<keyword evidence="5 12" id="KW-0479">Metal-binding</keyword>
<feature type="disulfide bond" evidence="13">
    <location>
        <begin position="279"/>
        <end position="300"/>
    </location>
</feature>
<evidence type="ECO:0000256" key="1">
    <source>
        <dbReference type="ARBA" id="ARBA00001187"/>
    </source>
</evidence>
<keyword evidence="3 14" id="KW-0645">Protease</keyword>
<keyword evidence="9 14" id="KW-0482">Metalloprotease</keyword>
<keyword evidence="4 14" id="KW-0165">Cleavage on pair of basic residues</keyword>
<keyword evidence="6 14" id="KW-0732">Signal</keyword>
<evidence type="ECO:0000256" key="7">
    <source>
        <dbReference type="ARBA" id="ARBA00022801"/>
    </source>
</evidence>
<sequence>MFLTPLLSPLLTLTLTLSAFATPTKRPPTSGLVVSITSNTPSIDSIADLILTAKVTNTSPKDVKVIKYATVLDDTRPTRSFKVTKGGKDVEFVGVQLQVDLDAAGDDESAFALIPAHSSVSVNHTLASVYDFSTAGTGSFEFDPLVRFFTLAPAIPGVAGARVNAAAVDRLVTVNAESSSVAVEITHDVARRELASKRSTVRCENSSRAEFMRTSYTESRKLASLAAQYIRSHTGTGDALFEQYFKTNSEGAVAGRFEAIAGENDEGRGMYCSDPYDVCSAQDGGIIAYTWLATTEIYYCSLFFTSLPSTSLCSSTTDNMRKIRGGTTLHEFSHALSGTDDVNYGCPRNRELGKGEQMNNADNFNCFATEVYKKQC</sequence>
<accession>A0A5C3QAA7</accession>
<dbReference type="GO" id="GO:0005576">
    <property type="term" value="C:extracellular region"/>
    <property type="evidence" value="ECO:0007669"/>
    <property type="project" value="UniProtKB-SubCell"/>
</dbReference>
<feature type="active site" evidence="11">
    <location>
        <position position="331"/>
    </location>
</feature>
<dbReference type="InterPro" id="IPR024079">
    <property type="entry name" value="MetalloPept_cat_dom_sf"/>
</dbReference>
<dbReference type="CDD" id="cd11008">
    <property type="entry name" value="M35_deuterolysin_like"/>
    <property type="match status" value="1"/>
</dbReference>
<dbReference type="GO" id="GO:0046872">
    <property type="term" value="F:metal ion binding"/>
    <property type="evidence" value="ECO:0007669"/>
    <property type="project" value="UniProtKB-KW"/>
</dbReference>
<dbReference type="PRINTS" id="PR00768">
    <property type="entry name" value="DEUTEROLYSIN"/>
</dbReference>
<protein>
    <recommendedName>
        <fullName evidence="14">Neutral protease 2</fullName>
        <ecNumber evidence="14">3.4.24.39</ecNumber>
    </recommendedName>
    <alternativeName>
        <fullName evidence="14">Deuterolysin</fullName>
    </alternativeName>
</protein>
<dbReference type="PANTHER" id="PTHR37016">
    <property type="match status" value="1"/>
</dbReference>
<keyword evidence="10" id="KW-0865">Zymogen</keyword>
<dbReference type="InterPro" id="IPR001384">
    <property type="entry name" value="Peptidase_M35"/>
</dbReference>
<comment type="catalytic activity">
    <reaction evidence="1 14">
        <text>Preferential cleavage of bonds with hydrophobic residues in P1'. Also 3-Asn-|-Gln-4 and 8-Gly-|-Ser-9 bonds in insulin B chain.</text>
        <dbReference type="EC" id="3.4.24.39"/>
    </reaction>
</comment>
<feature type="binding site" evidence="12">
    <location>
        <position position="334"/>
    </location>
    <ligand>
        <name>Zn(2+)</name>
        <dbReference type="ChEBI" id="CHEBI:29105"/>
        <note>catalytic</note>
    </ligand>
</feature>
<feature type="disulfide bond" evidence="13">
    <location>
        <begin position="203"/>
        <end position="272"/>
    </location>
</feature>
<keyword evidence="14" id="KW-0964">Secreted</keyword>
<keyword evidence="16" id="KW-1185">Reference proteome</keyword>
<evidence type="ECO:0000256" key="8">
    <source>
        <dbReference type="ARBA" id="ARBA00022833"/>
    </source>
</evidence>
<evidence type="ECO:0000256" key="10">
    <source>
        <dbReference type="ARBA" id="ARBA00023145"/>
    </source>
</evidence>
<dbReference type="EC" id="3.4.24.39" evidence="14"/>
<evidence type="ECO:0000256" key="4">
    <source>
        <dbReference type="ARBA" id="ARBA00022685"/>
    </source>
</evidence>
<evidence type="ECO:0000256" key="9">
    <source>
        <dbReference type="ARBA" id="ARBA00023049"/>
    </source>
</evidence>
<keyword evidence="8 12" id="KW-0862">Zinc</keyword>
<feature type="chain" id="PRO_5023160177" description="Neutral protease 2" evidence="14">
    <location>
        <begin position="22"/>
        <end position="376"/>
    </location>
</feature>
<evidence type="ECO:0000256" key="6">
    <source>
        <dbReference type="ARBA" id="ARBA00022729"/>
    </source>
</evidence>
<comment type="cofactor">
    <cofactor evidence="12 14">
        <name>Zn(2+)</name>
        <dbReference type="ChEBI" id="CHEBI:29105"/>
    </cofactor>
    <text evidence="12 14">Binds 1 zinc ion per subunit.</text>
</comment>
<evidence type="ECO:0000256" key="2">
    <source>
        <dbReference type="ARBA" id="ARBA00010279"/>
    </source>
</evidence>